<feature type="non-terminal residue" evidence="1">
    <location>
        <position position="1"/>
    </location>
</feature>
<protein>
    <submittedName>
        <fullName evidence="1">1256_t:CDS:1</fullName>
    </submittedName>
</protein>
<dbReference type="EMBL" id="CAJVPJ010002252">
    <property type="protein sequence ID" value="CAG8616835.1"/>
    <property type="molecule type" value="Genomic_DNA"/>
</dbReference>
<accession>A0A9N9CYS6</accession>
<organism evidence="1 2">
    <name type="scientific">Paraglomus occultum</name>
    <dbReference type="NCBI Taxonomy" id="144539"/>
    <lineage>
        <taxon>Eukaryota</taxon>
        <taxon>Fungi</taxon>
        <taxon>Fungi incertae sedis</taxon>
        <taxon>Mucoromycota</taxon>
        <taxon>Glomeromycotina</taxon>
        <taxon>Glomeromycetes</taxon>
        <taxon>Paraglomerales</taxon>
        <taxon>Paraglomeraceae</taxon>
        <taxon>Paraglomus</taxon>
    </lineage>
</organism>
<dbReference type="AlphaFoldDB" id="A0A9N9CYS6"/>
<evidence type="ECO:0000313" key="1">
    <source>
        <dbReference type="EMBL" id="CAG8616835.1"/>
    </source>
</evidence>
<gene>
    <name evidence="1" type="ORF">POCULU_LOCUS8227</name>
</gene>
<name>A0A9N9CYS6_9GLOM</name>
<sequence>MQENHFYKNRKLPVGNLYFKHWLTHAYFPRIHSFADTTVNSKIVTAAYNEEFNAARIYAEQKFDRKALEKFKHAESKYKNVNKYADPGVVVRGLSLWDKKCQLCRHSKGQLYEFHRHALSILRCSCVKLLRAMPRQKIFTEIFTEEKRMRQKNEQQRNKEIIKNNIENIIHRCTEALAGMCTNKEKIVYKAVHTILTRINIDDVNPNDPMASGVLDLTMLGDTYMKELPEDVLELLTVSNLLKEVELPPRAQELLDEFEKTYKDLGTDFCLSDMDGIGYPVGIEDRQLKKNMGMIWGVLEGLRNIWTCTPRLDESDYIYSENALVVEA</sequence>
<comment type="caution">
    <text evidence="1">The sequence shown here is derived from an EMBL/GenBank/DDBJ whole genome shotgun (WGS) entry which is preliminary data.</text>
</comment>
<keyword evidence="2" id="KW-1185">Reference proteome</keyword>
<dbReference type="OrthoDB" id="2443950at2759"/>
<evidence type="ECO:0000313" key="2">
    <source>
        <dbReference type="Proteomes" id="UP000789572"/>
    </source>
</evidence>
<reference evidence="1" key="1">
    <citation type="submission" date="2021-06" db="EMBL/GenBank/DDBJ databases">
        <authorList>
            <person name="Kallberg Y."/>
            <person name="Tangrot J."/>
            <person name="Rosling A."/>
        </authorList>
    </citation>
    <scope>NUCLEOTIDE SEQUENCE</scope>
    <source>
        <strain evidence="1">IA702</strain>
    </source>
</reference>
<proteinExistence type="predicted"/>
<dbReference type="Proteomes" id="UP000789572">
    <property type="component" value="Unassembled WGS sequence"/>
</dbReference>